<feature type="region of interest" description="Disordered" evidence="1">
    <location>
        <begin position="458"/>
        <end position="505"/>
    </location>
</feature>
<evidence type="ECO:0000313" key="3">
    <source>
        <dbReference type="Proteomes" id="UP000536179"/>
    </source>
</evidence>
<accession>A0A7W5DZM6</accession>
<reference evidence="2 3" key="1">
    <citation type="submission" date="2020-08" db="EMBL/GenBank/DDBJ databases">
        <title>Genomic Encyclopedia of Type Strains, Phase III (KMG-III): the genomes of soil and plant-associated and newly described type strains.</title>
        <authorList>
            <person name="Whitman W."/>
        </authorList>
    </citation>
    <scope>NUCLEOTIDE SEQUENCE [LARGE SCALE GENOMIC DNA]</scope>
    <source>
        <strain evidence="2 3">CECT 8075</strain>
    </source>
</reference>
<keyword evidence="3" id="KW-1185">Reference proteome</keyword>
<feature type="region of interest" description="Disordered" evidence="1">
    <location>
        <begin position="45"/>
        <end position="65"/>
    </location>
</feature>
<gene>
    <name evidence="2" type="ORF">FHS27_002827</name>
</gene>
<organism evidence="2 3">
    <name type="scientific">Aporhodopirellula rubra</name>
    <dbReference type="NCBI Taxonomy" id="980271"/>
    <lineage>
        <taxon>Bacteria</taxon>
        <taxon>Pseudomonadati</taxon>
        <taxon>Planctomycetota</taxon>
        <taxon>Planctomycetia</taxon>
        <taxon>Pirellulales</taxon>
        <taxon>Pirellulaceae</taxon>
        <taxon>Aporhodopirellula</taxon>
    </lineage>
</organism>
<sequence length="505" mass="53570">MLRHRPSGHIQHSKSTGRLLVAALALNLTATSQTVFGDGWKSTTTTATAQASEPVPSSGHSVWHPRPLALPATSNTAIPWTPPERVVASPAPTSTTIVIQPPAPALPPTPPAPEPEPEPPTPAEIRQQRLLQKRASAKRSAYEAAQQPDRPLPPPDEINLGSRKSQLAAAAVEQLRIAHWAAQRGATESAKQAATQTLRTIAALRDAQNGDNAYTTELNTAFVAIRESMDFSGRYGPVDTAAIGRLIEVHQTPVLKGVGTTHLTSARAVDAYLQFAQARLVNATSGGPLAAEATMILADLETLAANTGRSIDSPPEFSALHSSELALTYRRAAVEIAPQNADASADLGRTLLKRSIPNAAKELLLQSVRVAPTRQRVESLLEAAAKSGDFVLVDQCEKQLASQQLPSELPVRMMSPQEFARTGQNVPPAMASSVAATAAATNQGPPAQQYRVATRPTNATGRGIRPSVNPPTQVGQIVDPTLPENWSPTPSASTAPTQPARRLFW</sequence>
<dbReference type="RefSeq" id="WP_184305401.1">
    <property type="nucleotide sequence ID" value="NZ_JACHXU010000008.1"/>
</dbReference>
<protein>
    <submittedName>
        <fullName evidence="2">Uncharacterized protein</fullName>
    </submittedName>
</protein>
<name>A0A7W5DZM6_9BACT</name>
<comment type="caution">
    <text evidence="2">The sequence shown here is derived from an EMBL/GenBank/DDBJ whole genome shotgun (WGS) entry which is preliminary data.</text>
</comment>
<dbReference type="AlphaFoldDB" id="A0A7W5DZM6"/>
<dbReference type="EMBL" id="JACHXU010000008">
    <property type="protein sequence ID" value="MBB3207013.1"/>
    <property type="molecule type" value="Genomic_DNA"/>
</dbReference>
<dbReference type="Proteomes" id="UP000536179">
    <property type="component" value="Unassembled WGS sequence"/>
</dbReference>
<proteinExistence type="predicted"/>
<evidence type="ECO:0000313" key="2">
    <source>
        <dbReference type="EMBL" id="MBB3207013.1"/>
    </source>
</evidence>
<feature type="region of interest" description="Disordered" evidence="1">
    <location>
        <begin position="88"/>
        <end position="160"/>
    </location>
</feature>
<feature type="compositionally biased region" description="Pro residues" evidence="1">
    <location>
        <begin position="101"/>
        <end position="122"/>
    </location>
</feature>
<evidence type="ECO:0000256" key="1">
    <source>
        <dbReference type="SAM" id="MobiDB-lite"/>
    </source>
</evidence>
<feature type="compositionally biased region" description="Low complexity" evidence="1">
    <location>
        <begin position="487"/>
        <end position="505"/>
    </location>
</feature>